<protein>
    <submittedName>
        <fullName evidence="1">Uncharacterized protein</fullName>
    </submittedName>
</protein>
<name>A0A7S1F939_NOCSC</name>
<sequence length="120" mass="13748">MPAIENDPLNFFISGANIHSSCTQKRKLSTLSHFFCLHQSVQVVPGEKVTGESQNIFRFLLQHLMHKYTNHSTKFRMSLQVSLVLHVNLYFRSVEPLLLLSSELCGFLFVHADLNFAQVK</sequence>
<gene>
    <name evidence="1" type="ORF">NSCI0253_LOCUS27087</name>
</gene>
<reference evidence="1" key="1">
    <citation type="submission" date="2021-01" db="EMBL/GenBank/DDBJ databases">
        <authorList>
            <person name="Corre E."/>
            <person name="Pelletier E."/>
            <person name="Niang G."/>
            <person name="Scheremetjew M."/>
            <person name="Finn R."/>
            <person name="Kale V."/>
            <person name="Holt S."/>
            <person name="Cochrane G."/>
            <person name="Meng A."/>
            <person name="Brown T."/>
            <person name="Cohen L."/>
        </authorList>
    </citation>
    <scope>NUCLEOTIDE SEQUENCE</scope>
</reference>
<dbReference type="EMBL" id="HBFQ01038208">
    <property type="protein sequence ID" value="CAD8852737.1"/>
    <property type="molecule type" value="Transcribed_RNA"/>
</dbReference>
<accession>A0A7S1F939</accession>
<organism evidence="1">
    <name type="scientific">Noctiluca scintillans</name>
    <name type="common">Sea sparkle</name>
    <name type="synonym">Red tide dinoflagellate</name>
    <dbReference type="NCBI Taxonomy" id="2966"/>
    <lineage>
        <taxon>Eukaryota</taxon>
        <taxon>Sar</taxon>
        <taxon>Alveolata</taxon>
        <taxon>Dinophyceae</taxon>
        <taxon>Noctilucales</taxon>
        <taxon>Noctilucaceae</taxon>
        <taxon>Noctiluca</taxon>
    </lineage>
</organism>
<proteinExistence type="predicted"/>
<dbReference type="AlphaFoldDB" id="A0A7S1F939"/>
<evidence type="ECO:0000313" key="1">
    <source>
        <dbReference type="EMBL" id="CAD8852737.1"/>
    </source>
</evidence>